<accession>A0ABQ2DIS5</accession>
<sequence>MKYPLILLAVSSIAFAQNTSPNTITTQNISLAAANTIAMQAVAECQSKGYLVAATVVDRSGLVVAVARADGAGPHTIEASKAKAFTAVSARNLTSAVLENVQKNAAAQYLPDIPGFLVLAGGVPIRVNNEVVGAIGVGGAPGGHLDEQCAVAAIAKVFGQ</sequence>
<feature type="signal peptide" evidence="1">
    <location>
        <begin position="1"/>
        <end position="16"/>
    </location>
</feature>
<dbReference type="PANTHER" id="PTHR34309:SF10">
    <property type="entry name" value="SLR1406 PROTEIN"/>
    <property type="match status" value="1"/>
</dbReference>
<proteinExistence type="predicted"/>
<gene>
    <name evidence="2" type="ORF">GCM10008938_50160</name>
</gene>
<evidence type="ECO:0000313" key="2">
    <source>
        <dbReference type="EMBL" id="GGJ58041.1"/>
    </source>
</evidence>
<dbReference type="Gene3D" id="3.30.450.150">
    <property type="entry name" value="Haem-degrading domain"/>
    <property type="match status" value="1"/>
</dbReference>
<dbReference type="PANTHER" id="PTHR34309">
    <property type="entry name" value="SLR1406 PROTEIN"/>
    <property type="match status" value="1"/>
</dbReference>
<keyword evidence="1" id="KW-0732">Signal</keyword>
<dbReference type="InterPro" id="IPR038084">
    <property type="entry name" value="PduO/GlcC-like_sf"/>
</dbReference>
<feature type="chain" id="PRO_5046298007" description="Heme-binding protein" evidence="1">
    <location>
        <begin position="17"/>
        <end position="160"/>
    </location>
</feature>
<dbReference type="InterPro" id="IPR005624">
    <property type="entry name" value="PduO/GlcC-like"/>
</dbReference>
<keyword evidence="3" id="KW-1185">Reference proteome</keyword>
<evidence type="ECO:0000313" key="3">
    <source>
        <dbReference type="Proteomes" id="UP000632222"/>
    </source>
</evidence>
<dbReference type="Pfam" id="PF03928">
    <property type="entry name" value="HbpS-like"/>
    <property type="match status" value="1"/>
</dbReference>
<reference evidence="3" key="1">
    <citation type="journal article" date="2019" name="Int. J. Syst. Evol. Microbiol.">
        <title>The Global Catalogue of Microorganisms (GCM) 10K type strain sequencing project: providing services to taxonomists for standard genome sequencing and annotation.</title>
        <authorList>
            <consortium name="The Broad Institute Genomics Platform"/>
            <consortium name="The Broad Institute Genome Sequencing Center for Infectious Disease"/>
            <person name="Wu L."/>
            <person name="Ma J."/>
        </authorList>
    </citation>
    <scope>NUCLEOTIDE SEQUENCE [LARGE SCALE GENOMIC DNA]</scope>
    <source>
        <strain evidence="3">JCM 14370</strain>
    </source>
</reference>
<evidence type="ECO:0000256" key="1">
    <source>
        <dbReference type="SAM" id="SignalP"/>
    </source>
</evidence>
<name>A0ABQ2DIS5_9DEIO</name>
<organism evidence="2 3">
    <name type="scientific">Deinococcus roseus</name>
    <dbReference type="NCBI Taxonomy" id="392414"/>
    <lineage>
        <taxon>Bacteria</taxon>
        <taxon>Thermotogati</taxon>
        <taxon>Deinococcota</taxon>
        <taxon>Deinococci</taxon>
        <taxon>Deinococcales</taxon>
        <taxon>Deinococcaceae</taxon>
        <taxon>Deinococcus</taxon>
    </lineage>
</organism>
<dbReference type="EMBL" id="BMOD01000041">
    <property type="protein sequence ID" value="GGJ58041.1"/>
    <property type="molecule type" value="Genomic_DNA"/>
</dbReference>
<protein>
    <recommendedName>
        <fullName evidence="4">Heme-binding protein</fullName>
    </recommendedName>
</protein>
<dbReference type="RefSeq" id="WP_189008897.1">
    <property type="nucleotide sequence ID" value="NZ_BMOD01000041.1"/>
</dbReference>
<comment type="caution">
    <text evidence="2">The sequence shown here is derived from an EMBL/GenBank/DDBJ whole genome shotgun (WGS) entry which is preliminary data.</text>
</comment>
<evidence type="ECO:0008006" key="4">
    <source>
        <dbReference type="Google" id="ProtNLM"/>
    </source>
</evidence>
<dbReference type="Proteomes" id="UP000632222">
    <property type="component" value="Unassembled WGS sequence"/>
</dbReference>
<dbReference type="SUPFAM" id="SSF143744">
    <property type="entry name" value="GlcG-like"/>
    <property type="match status" value="1"/>
</dbReference>
<dbReference type="InterPro" id="IPR052517">
    <property type="entry name" value="GlcG_carb_metab_protein"/>
</dbReference>